<evidence type="ECO:0000313" key="2">
    <source>
        <dbReference type="Proteomes" id="UP000265520"/>
    </source>
</evidence>
<accession>A0A392RCJ8</accession>
<keyword evidence="2" id="KW-1185">Reference proteome</keyword>
<proteinExistence type="predicted"/>
<dbReference type="EMBL" id="LXQA010207060">
    <property type="protein sequence ID" value="MCI33744.1"/>
    <property type="molecule type" value="Genomic_DNA"/>
</dbReference>
<name>A0A392RCJ8_9FABA</name>
<protein>
    <submittedName>
        <fullName evidence="1">Uncharacterized protein</fullName>
    </submittedName>
</protein>
<comment type="caution">
    <text evidence="1">The sequence shown here is derived from an EMBL/GenBank/DDBJ whole genome shotgun (WGS) entry which is preliminary data.</text>
</comment>
<sequence>MFMMMYILEIVVFVDQYIKWNEFWVKLEPNSRLSSQIWACSTGEIGSRGARELATSRQEPENFLFCFARSSPGKV</sequence>
<organism evidence="1 2">
    <name type="scientific">Trifolium medium</name>
    <dbReference type="NCBI Taxonomy" id="97028"/>
    <lineage>
        <taxon>Eukaryota</taxon>
        <taxon>Viridiplantae</taxon>
        <taxon>Streptophyta</taxon>
        <taxon>Embryophyta</taxon>
        <taxon>Tracheophyta</taxon>
        <taxon>Spermatophyta</taxon>
        <taxon>Magnoliopsida</taxon>
        <taxon>eudicotyledons</taxon>
        <taxon>Gunneridae</taxon>
        <taxon>Pentapetalae</taxon>
        <taxon>rosids</taxon>
        <taxon>fabids</taxon>
        <taxon>Fabales</taxon>
        <taxon>Fabaceae</taxon>
        <taxon>Papilionoideae</taxon>
        <taxon>50 kb inversion clade</taxon>
        <taxon>NPAAA clade</taxon>
        <taxon>Hologalegina</taxon>
        <taxon>IRL clade</taxon>
        <taxon>Trifolieae</taxon>
        <taxon>Trifolium</taxon>
    </lineage>
</organism>
<reference evidence="1 2" key="1">
    <citation type="journal article" date="2018" name="Front. Plant Sci.">
        <title>Red Clover (Trifolium pratense) and Zigzag Clover (T. medium) - A Picture of Genomic Similarities and Differences.</title>
        <authorList>
            <person name="Dluhosova J."/>
            <person name="Istvanek J."/>
            <person name="Nedelnik J."/>
            <person name="Repkova J."/>
        </authorList>
    </citation>
    <scope>NUCLEOTIDE SEQUENCE [LARGE SCALE GENOMIC DNA]</scope>
    <source>
        <strain evidence="2">cv. 10/8</strain>
        <tissue evidence="1">Leaf</tissue>
    </source>
</reference>
<dbReference type="Proteomes" id="UP000265520">
    <property type="component" value="Unassembled WGS sequence"/>
</dbReference>
<dbReference type="AlphaFoldDB" id="A0A392RCJ8"/>
<evidence type="ECO:0000313" key="1">
    <source>
        <dbReference type="EMBL" id="MCI33744.1"/>
    </source>
</evidence>